<dbReference type="Pfam" id="PF00535">
    <property type="entry name" value="Glycos_transf_2"/>
    <property type="match status" value="1"/>
</dbReference>
<dbReference type="KEGG" id="dbr:Deba_2345"/>
<dbReference type="eggNOG" id="COG0457">
    <property type="taxonomic scope" value="Bacteria"/>
</dbReference>
<evidence type="ECO:0000256" key="2">
    <source>
        <dbReference type="PROSITE-ProRule" id="PRU00339"/>
    </source>
</evidence>
<evidence type="ECO:0000313" key="4">
    <source>
        <dbReference type="EMBL" id="ADK85707.1"/>
    </source>
</evidence>
<dbReference type="GO" id="GO:0016740">
    <property type="term" value="F:transferase activity"/>
    <property type="evidence" value="ECO:0007669"/>
    <property type="project" value="UniProtKB-KW"/>
</dbReference>
<sequence length="393" mass="44178">MVEQTLGLVMILKNEAHNLKHSLEPLACLFDEVVVVDTGSSDDTPRICTHLGAKVFFFKWIDDFAAARNHGLMHAQSDWLLWLDADNAMPPASVTTLRSLLPTEKNAIIWAQEYVTSTGGRLWQKRCFPRSPAVRFHGRVHEQLMHPAGWRDIASPVAIKHWGYEDPARVKAKGSYYLELLQRSLADDPSDFYNHFQAARCLANLRRFDDAIDHLWQVARDRQAPAQNAGLWVQANADLARLLERQGKHETAAMLLDHVLEELPRSGLAHFHRGRLAHAMSQWQSARHHLELAFKLGLGSPVVDLDPVKTQAQAGYYLGQALWRLGELKAARLSFERTLELVPGDLACRAQLAKLLLEQSDATAARGQAETMLRLRPGDPTALRLLRACQEAP</sequence>
<feature type="repeat" description="TPR" evidence="2">
    <location>
        <begin position="312"/>
        <end position="345"/>
    </location>
</feature>
<name>E1QJG4_DESB2</name>
<dbReference type="InterPro" id="IPR001173">
    <property type="entry name" value="Glyco_trans_2-like"/>
</dbReference>
<dbReference type="Pfam" id="PF13432">
    <property type="entry name" value="TPR_16"/>
    <property type="match status" value="1"/>
</dbReference>
<dbReference type="Gene3D" id="3.90.550.10">
    <property type="entry name" value="Spore Coat Polysaccharide Biosynthesis Protein SpsA, Chain A"/>
    <property type="match status" value="1"/>
</dbReference>
<dbReference type="Gene3D" id="1.25.40.10">
    <property type="entry name" value="Tetratricopeptide repeat domain"/>
    <property type="match status" value="1"/>
</dbReference>
<organism evidence="4 5">
    <name type="scientific">Desulfarculus baarsii (strain ATCC 33931 / DSM 2075 / LMG 7858 / VKM B-1802 / 2st14)</name>
    <dbReference type="NCBI Taxonomy" id="644282"/>
    <lineage>
        <taxon>Bacteria</taxon>
        <taxon>Pseudomonadati</taxon>
        <taxon>Thermodesulfobacteriota</taxon>
        <taxon>Desulfarculia</taxon>
        <taxon>Desulfarculales</taxon>
        <taxon>Desulfarculaceae</taxon>
        <taxon>Desulfarculus</taxon>
    </lineage>
</organism>
<dbReference type="SUPFAM" id="SSF53448">
    <property type="entry name" value="Nucleotide-diphospho-sugar transferases"/>
    <property type="match status" value="1"/>
</dbReference>
<evidence type="ECO:0000313" key="5">
    <source>
        <dbReference type="Proteomes" id="UP000009047"/>
    </source>
</evidence>
<evidence type="ECO:0000256" key="1">
    <source>
        <dbReference type="ARBA" id="ARBA00038494"/>
    </source>
</evidence>
<dbReference type="SMART" id="SM00028">
    <property type="entry name" value="TPR"/>
    <property type="match status" value="3"/>
</dbReference>
<dbReference type="PANTHER" id="PTHR43630:SF2">
    <property type="entry name" value="GLYCOSYLTRANSFERASE"/>
    <property type="match status" value="1"/>
</dbReference>
<dbReference type="Proteomes" id="UP000009047">
    <property type="component" value="Chromosome"/>
</dbReference>
<dbReference type="RefSeq" id="WP_013259146.1">
    <property type="nucleotide sequence ID" value="NC_014365.1"/>
</dbReference>
<dbReference type="SUPFAM" id="SSF48452">
    <property type="entry name" value="TPR-like"/>
    <property type="match status" value="1"/>
</dbReference>
<dbReference type="CDD" id="cd02511">
    <property type="entry name" value="Beta4Glucosyltransferase"/>
    <property type="match status" value="1"/>
</dbReference>
<evidence type="ECO:0000259" key="3">
    <source>
        <dbReference type="Pfam" id="PF00535"/>
    </source>
</evidence>
<protein>
    <submittedName>
        <fullName evidence="4">Glycosyl transferase family 2</fullName>
    </submittedName>
</protein>
<dbReference type="STRING" id="644282.Deba_2345"/>
<dbReference type="InterPro" id="IPR029044">
    <property type="entry name" value="Nucleotide-diphossugar_trans"/>
</dbReference>
<dbReference type="CAZy" id="GT2">
    <property type="family name" value="Glycosyltransferase Family 2"/>
</dbReference>
<keyword evidence="2" id="KW-0802">TPR repeat</keyword>
<proteinExistence type="inferred from homology"/>
<dbReference type="OrthoDB" id="9790457at2"/>
<feature type="domain" description="Glycosyltransferase 2-like" evidence="3">
    <location>
        <begin position="9"/>
        <end position="126"/>
    </location>
</feature>
<dbReference type="EMBL" id="CP002085">
    <property type="protein sequence ID" value="ADK85707.1"/>
    <property type="molecule type" value="Genomic_DNA"/>
</dbReference>
<gene>
    <name evidence="4" type="ordered locus">Deba_2345</name>
</gene>
<accession>E1QJG4</accession>
<dbReference type="AlphaFoldDB" id="E1QJG4"/>
<dbReference type="eggNOG" id="COG0463">
    <property type="taxonomic scope" value="Bacteria"/>
</dbReference>
<dbReference type="InterPro" id="IPR011990">
    <property type="entry name" value="TPR-like_helical_dom_sf"/>
</dbReference>
<reference evidence="4 5" key="1">
    <citation type="journal article" date="2010" name="Stand. Genomic Sci.">
        <title>Complete genome sequence of Desulfarculus baarsii type strain (2st14).</title>
        <authorList>
            <person name="Sun H."/>
            <person name="Spring S."/>
            <person name="Lapidus A."/>
            <person name="Davenport K."/>
            <person name="Del Rio T.G."/>
            <person name="Tice H."/>
            <person name="Nolan M."/>
            <person name="Copeland A."/>
            <person name="Cheng J.F."/>
            <person name="Lucas S."/>
            <person name="Tapia R."/>
            <person name="Goodwin L."/>
            <person name="Pitluck S."/>
            <person name="Ivanova N."/>
            <person name="Pagani I."/>
            <person name="Mavromatis K."/>
            <person name="Ovchinnikova G."/>
            <person name="Pati A."/>
            <person name="Chen A."/>
            <person name="Palaniappan K."/>
            <person name="Hauser L."/>
            <person name="Chang Y.J."/>
            <person name="Jeffries C.D."/>
            <person name="Detter J.C."/>
            <person name="Han C."/>
            <person name="Rohde M."/>
            <person name="Brambilla E."/>
            <person name="Goker M."/>
            <person name="Woyke T."/>
            <person name="Bristow J."/>
            <person name="Eisen J.A."/>
            <person name="Markowitz V."/>
            <person name="Hugenholtz P."/>
            <person name="Kyrpides N.C."/>
            <person name="Klenk H.P."/>
            <person name="Land M."/>
        </authorList>
    </citation>
    <scope>NUCLEOTIDE SEQUENCE [LARGE SCALE GENOMIC DNA]</scope>
    <source>
        <strain evidence="5">ATCC 33931 / DSM 2075 / LMG 7858 / VKM B-1802 / 2st14</strain>
    </source>
</reference>
<dbReference type="PANTHER" id="PTHR43630">
    <property type="entry name" value="POLY-BETA-1,6-N-ACETYL-D-GLUCOSAMINE SYNTHASE"/>
    <property type="match status" value="1"/>
</dbReference>
<dbReference type="InterPro" id="IPR019734">
    <property type="entry name" value="TPR_rpt"/>
</dbReference>
<dbReference type="HOGENOM" id="CLU_023736_3_1_7"/>
<comment type="similarity">
    <text evidence="1">Belongs to the glycosyltransferase 2 family. WaaE/KdtX subfamily.</text>
</comment>
<keyword evidence="5" id="KW-1185">Reference proteome</keyword>
<keyword evidence="4" id="KW-0808">Transferase</keyword>
<dbReference type="PROSITE" id="PS50005">
    <property type="entry name" value="TPR"/>
    <property type="match status" value="1"/>
</dbReference>